<evidence type="ECO:0000313" key="4">
    <source>
        <dbReference type="Proteomes" id="UP001204798"/>
    </source>
</evidence>
<accession>A0ABT2ENT2</accession>
<feature type="chain" id="PRO_5045563727" evidence="2">
    <location>
        <begin position="20"/>
        <end position="481"/>
    </location>
</feature>
<feature type="signal peptide" evidence="2">
    <location>
        <begin position="1"/>
        <end position="19"/>
    </location>
</feature>
<comment type="caution">
    <text evidence="3">The sequence shown here is derived from an EMBL/GenBank/DDBJ whole genome shotgun (WGS) entry which is preliminary data.</text>
</comment>
<keyword evidence="2" id="KW-0732">Signal</keyword>
<name>A0ABT2ENT2_9BACT</name>
<keyword evidence="4" id="KW-1185">Reference proteome</keyword>
<dbReference type="Proteomes" id="UP001204798">
    <property type="component" value="Unassembled WGS sequence"/>
</dbReference>
<dbReference type="Gene3D" id="2.40.160.10">
    <property type="entry name" value="Porin"/>
    <property type="match status" value="1"/>
</dbReference>
<feature type="region of interest" description="Disordered" evidence="1">
    <location>
        <begin position="240"/>
        <end position="279"/>
    </location>
</feature>
<gene>
    <name evidence="3" type="ORF">M2350_002019</name>
</gene>
<proteinExistence type="predicted"/>
<dbReference type="InterPro" id="IPR023614">
    <property type="entry name" value="Porin_dom_sf"/>
</dbReference>
<protein>
    <submittedName>
        <fullName evidence="3">Uncharacterized protein</fullName>
    </submittedName>
</protein>
<feature type="compositionally biased region" description="Basic and acidic residues" evidence="1">
    <location>
        <begin position="82"/>
        <end position="92"/>
    </location>
</feature>
<dbReference type="RefSeq" id="WP_259096188.1">
    <property type="nucleotide sequence ID" value="NZ_CP130454.1"/>
</dbReference>
<reference evidence="3 4" key="1">
    <citation type="submission" date="2022-08" db="EMBL/GenBank/DDBJ databases">
        <title>Bacterial and archaeal communities from various locations to study Microbial Dark Matter (Phase II).</title>
        <authorList>
            <person name="Stepanauskas R."/>
        </authorList>
    </citation>
    <scope>NUCLEOTIDE SEQUENCE [LARGE SCALE GENOMIC DNA]</scope>
    <source>
        <strain evidence="3 4">PD1</strain>
    </source>
</reference>
<evidence type="ECO:0000256" key="2">
    <source>
        <dbReference type="SAM" id="SignalP"/>
    </source>
</evidence>
<sequence>MVRWSVCAVCVLLAASVWGQGNSEPTNSQDEELQRLRERVAALEKLVQILQAELATLKSNGAAPPSGTQLVAIKQQADEEKQKLEEELKRELQQQPIPSPAPRPSSPPSYGAVVFGGGFWQVLNPDASVIANFRTAFRGKRPFASFAGSELSEAELAFQAATDPFSRLDTFIAVGPHGTEIEEATLSVLDPTFLRLPRNLQIRLGLLRAPFGQLNNIHPPEQPFVDTPLVHRLWFGHEHGNNHAHEHNNSHENGNGHENGDEHENEHEHEVSPEQIPTEGSFVGTGLSLNWLVPTGRHLTWLTVAPLNVDNPTFHADSGRPAWLFRLRHMRELSLTQSLNLGLNYAFGRNDLGKDTKLLGVDVTYRWRSLKEGLYRSLVWQTEAYWGWRDTGNGEIKPKGWFTLVEYQLSRTLFLGARYEFAQAPDKSFSGRGFSLAITLFPSEFGRYRLQWSRLKIGGQTVHEVWLQTTFSIGVHRPHPL</sequence>
<feature type="region of interest" description="Disordered" evidence="1">
    <location>
        <begin position="82"/>
        <end position="108"/>
    </location>
</feature>
<feature type="compositionally biased region" description="Basic and acidic residues" evidence="1">
    <location>
        <begin position="240"/>
        <end position="272"/>
    </location>
</feature>
<dbReference type="InterPro" id="IPR049813">
    <property type="entry name" value="Elp-1-like_TD"/>
</dbReference>
<dbReference type="CDD" id="cd21931">
    <property type="entry name" value="TD_EMAP-like"/>
    <property type="match status" value="1"/>
</dbReference>
<organism evidence="3 4">
    <name type="scientific">Candidatus Fervidibacter sacchari</name>
    <dbReference type="NCBI Taxonomy" id="1448929"/>
    <lineage>
        <taxon>Bacteria</taxon>
        <taxon>Candidatus Fervidibacterota</taxon>
        <taxon>Candidatus Fervidibacter</taxon>
    </lineage>
</organism>
<dbReference type="EMBL" id="JANUCP010000003">
    <property type="protein sequence ID" value="MCS3919606.1"/>
    <property type="molecule type" value="Genomic_DNA"/>
</dbReference>
<evidence type="ECO:0000256" key="1">
    <source>
        <dbReference type="SAM" id="MobiDB-lite"/>
    </source>
</evidence>
<feature type="compositionally biased region" description="Pro residues" evidence="1">
    <location>
        <begin position="97"/>
        <end position="107"/>
    </location>
</feature>
<evidence type="ECO:0000313" key="3">
    <source>
        <dbReference type="EMBL" id="MCS3919606.1"/>
    </source>
</evidence>